<keyword evidence="8" id="KW-0808">Transferase</keyword>
<reference evidence="25 26" key="1">
    <citation type="submission" date="2016-10" db="EMBL/GenBank/DDBJ databases">
        <authorList>
            <person name="de Groot N.N."/>
        </authorList>
    </citation>
    <scope>NUCLEOTIDE SEQUENCE [LARGE SCALE GENOMIC DNA]</scope>
    <source>
        <strain evidence="26">P4B,CCM 7963,CECT 7998,DSM 25260,IBRC-M 10614,KCTC 13821</strain>
    </source>
</reference>
<dbReference type="CDD" id="cd07436">
    <property type="entry name" value="PHP_PolX"/>
    <property type="match status" value="1"/>
</dbReference>
<comment type="catalytic activity">
    <reaction evidence="21">
        <text>DNA(n) + a 2'-deoxyribonucleoside 5'-triphosphate = DNA(n+1) + diphosphate</text>
        <dbReference type="Rhea" id="RHEA:22508"/>
        <dbReference type="Rhea" id="RHEA-COMP:17339"/>
        <dbReference type="Rhea" id="RHEA-COMP:17340"/>
        <dbReference type="ChEBI" id="CHEBI:33019"/>
        <dbReference type="ChEBI" id="CHEBI:61560"/>
        <dbReference type="ChEBI" id="CHEBI:173112"/>
        <dbReference type="EC" id="2.7.7.7"/>
    </reaction>
</comment>
<comment type="function">
    <text evidence="20">Repair polymerase that plays a key role in base-excision repair. During this process, the damaged base is excised by specific DNA glycosylases, the DNA backbone is nicked at the abasic site by an apurinic/apyrimidic (AP) endonuclease, and POLB removes 5'-deoxyribose-phosphate from the preincised AP site acting as a 5'-deoxyribose-phosphate lyase (5'-dRP lyase); through its DNA polymerase activity, it adds one nucleotide to the 3' end of the arising single-nucleotide gap. Conducts 'gap-filling' DNA synthesis in a stepwise distributive fashion rather than in a processive fashion as for other DNA polymerases. It is also able to cleave sugar-phosphate bonds 3' to an intact AP site, acting as an AP lyase.</text>
</comment>
<accession>A0A1G8F0J9</accession>
<dbReference type="SUPFAM" id="SSF89550">
    <property type="entry name" value="PHP domain-like"/>
    <property type="match status" value="1"/>
</dbReference>
<evidence type="ECO:0000256" key="1">
    <source>
        <dbReference type="ARBA" id="ARBA00001946"/>
    </source>
</evidence>
<organism evidence="25 26">
    <name type="scientific">Alteribacillus bidgolensis</name>
    <dbReference type="NCBI Taxonomy" id="930129"/>
    <lineage>
        <taxon>Bacteria</taxon>
        <taxon>Bacillati</taxon>
        <taxon>Bacillota</taxon>
        <taxon>Bacilli</taxon>
        <taxon>Bacillales</taxon>
        <taxon>Bacillaceae</taxon>
        <taxon>Alteribacillus</taxon>
    </lineage>
</organism>
<evidence type="ECO:0000259" key="22">
    <source>
        <dbReference type="SMART" id="SM00278"/>
    </source>
</evidence>
<dbReference type="PANTHER" id="PTHR36928:SF1">
    <property type="entry name" value="PHOSPHATASE YCDX-RELATED"/>
    <property type="match status" value="1"/>
</dbReference>
<dbReference type="Pfam" id="PF14520">
    <property type="entry name" value="HHH_5"/>
    <property type="match status" value="1"/>
</dbReference>
<dbReference type="CDD" id="cd00141">
    <property type="entry name" value="NT_POLXc"/>
    <property type="match status" value="1"/>
</dbReference>
<dbReference type="STRING" id="930129.SAMN05216352_102463"/>
<evidence type="ECO:0000256" key="11">
    <source>
        <dbReference type="ARBA" id="ARBA00022763"/>
    </source>
</evidence>
<dbReference type="GO" id="GO:0008270">
    <property type="term" value="F:zinc ion binding"/>
    <property type="evidence" value="ECO:0007669"/>
    <property type="project" value="TreeGrafter"/>
</dbReference>
<dbReference type="EMBL" id="FNDU01000002">
    <property type="protein sequence ID" value="SDH75604.1"/>
    <property type="molecule type" value="Genomic_DNA"/>
</dbReference>
<evidence type="ECO:0000256" key="6">
    <source>
        <dbReference type="ARBA" id="ARBA00022481"/>
    </source>
</evidence>
<evidence type="ECO:0000256" key="21">
    <source>
        <dbReference type="ARBA" id="ARBA00049244"/>
    </source>
</evidence>
<dbReference type="InterPro" id="IPR003583">
    <property type="entry name" value="Hlx-hairpin-Hlx_DNA-bd_motif"/>
</dbReference>
<dbReference type="SMART" id="SM00481">
    <property type="entry name" value="POLIIIAc"/>
    <property type="match status" value="1"/>
</dbReference>
<dbReference type="OrthoDB" id="9808747at2"/>
<dbReference type="InterPro" id="IPR037160">
    <property type="entry name" value="DNA_Pol_thumb_sf"/>
</dbReference>
<feature type="domain" description="DNA-directed DNA polymerase X" evidence="24">
    <location>
        <begin position="1"/>
        <end position="314"/>
    </location>
</feature>
<evidence type="ECO:0000256" key="18">
    <source>
        <dbReference type="ARBA" id="ARBA00044632"/>
    </source>
</evidence>
<dbReference type="InterPro" id="IPR010996">
    <property type="entry name" value="HHH_MUS81"/>
</dbReference>
<evidence type="ECO:0000256" key="8">
    <source>
        <dbReference type="ARBA" id="ARBA00022679"/>
    </source>
</evidence>
<feature type="domain" description="Polymerase/histidinol phosphatase N-terminal" evidence="23">
    <location>
        <begin position="336"/>
        <end position="415"/>
    </location>
</feature>
<name>A0A1G8F0J9_9BACI</name>
<evidence type="ECO:0000256" key="7">
    <source>
        <dbReference type="ARBA" id="ARBA00022634"/>
    </source>
</evidence>
<evidence type="ECO:0000256" key="12">
    <source>
        <dbReference type="ARBA" id="ARBA00022843"/>
    </source>
</evidence>
<evidence type="ECO:0000256" key="5">
    <source>
        <dbReference type="ARBA" id="ARBA00020020"/>
    </source>
</evidence>
<evidence type="ECO:0000256" key="17">
    <source>
        <dbReference type="ARBA" id="ARBA00035726"/>
    </source>
</evidence>
<comment type="catalytic activity">
    <reaction evidence="18">
        <text>2'-deoxyribonucleotide-(2'-deoxyribose 5'-phosphate)-2'-deoxyribonucleotide-DNA = a 3'-end 2'-deoxyribonucleotide-(2,3-dehydro-2,3-deoxyribose 5'-phosphate)-DNA + a 5'-end 5'-phospho-2'-deoxyribonucleoside-DNA + H(+)</text>
        <dbReference type="Rhea" id="RHEA:66592"/>
        <dbReference type="Rhea" id="RHEA-COMP:13180"/>
        <dbReference type="Rhea" id="RHEA-COMP:16897"/>
        <dbReference type="Rhea" id="RHEA-COMP:17067"/>
        <dbReference type="ChEBI" id="CHEBI:15378"/>
        <dbReference type="ChEBI" id="CHEBI:136412"/>
        <dbReference type="ChEBI" id="CHEBI:157695"/>
        <dbReference type="ChEBI" id="CHEBI:167181"/>
        <dbReference type="EC" id="4.2.99.18"/>
    </reaction>
</comment>
<dbReference type="Pfam" id="PF14716">
    <property type="entry name" value="HHH_8"/>
    <property type="match status" value="1"/>
</dbReference>
<dbReference type="EC" id="2.7.7.7" evidence="3"/>
<dbReference type="PIRSF" id="PIRSF005047">
    <property type="entry name" value="UCP005047_YshC"/>
    <property type="match status" value="1"/>
</dbReference>
<dbReference type="InterPro" id="IPR029398">
    <property type="entry name" value="PolB_thumb"/>
</dbReference>
<dbReference type="SUPFAM" id="SSF81301">
    <property type="entry name" value="Nucleotidyltransferase"/>
    <property type="match status" value="1"/>
</dbReference>
<gene>
    <name evidence="25" type="ORF">SAMN05216352_102463</name>
</gene>
<dbReference type="InterPro" id="IPR043519">
    <property type="entry name" value="NT_sf"/>
</dbReference>
<keyword evidence="10" id="KW-0235">DNA replication</keyword>
<dbReference type="GO" id="GO:0003887">
    <property type="term" value="F:DNA-directed DNA polymerase activity"/>
    <property type="evidence" value="ECO:0007669"/>
    <property type="project" value="UniProtKB-KW"/>
</dbReference>
<dbReference type="FunFam" id="3.20.20.140:FF:000047">
    <property type="entry name" value="PHP domain-containing protein"/>
    <property type="match status" value="1"/>
</dbReference>
<dbReference type="GO" id="GO:0006281">
    <property type="term" value="P:DNA repair"/>
    <property type="evidence" value="ECO:0007669"/>
    <property type="project" value="UniProtKB-KW"/>
</dbReference>
<evidence type="ECO:0000256" key="13">
    <source>
        <dbReference type="ARBA" id="ARBA00022932"/>
    </source>
</evidence>
<dbReference type="AlphaFoldDB" id="A0A1G8F0J9"/>
<dbReference type="PANTHER" id="PTHR36928">
    <property type="entry name" value="PHOSPHATASE YCDX-RELATED"/>
    <property type="match status" value="1"/>
</dbReference>
<keyword evidence="11" id="KW-0227">DNA damage</keyword>
<dbReference type="InterPro" id="IPR004013">
    <property type="entry name" value="PHP_dom"/>
</dbReference>
<dbReference type="GO" id="GO:0003677">
    <property type="term" value="F:DNA binding"/>
    <property type="evidence" value="ECO:0007669"/>
    <property type="project" value="InterPro"/>
</dbReference>
<dbReference type="InterPro" id="IPR016195">
    <property type="entry name" value="Pol/histidinol_Pase-like"/>
</dbReference>
<keyword evidence="15" id="KW-0234">DNA repair</keyword>
<evidence type="ECO:0000256" key="10">
    <source>
        <dbReference type="ARBA" id="ARBA00022705"/>
    </source>
</evidence>
<evidence type="ECO:0000256" key="4">
    <source>
        <dbReference type="ARBA" id="ARBA00012720"/>
    </source>
</evidence>
<dbReference type="Gene3D" id="3.30.210.10">
    <property type="entry name" value="DNA polymerase, thumb domain"/>
    <property type="match status" value="1"/>
</dbReference>
<dbReference type="RefSeq" id="WP_091581890.1">
    <property type="nucleotide sequence ID" value="NZ_FNDU01000002.1"/>
</dbReference>
<evidence type="ECO:0000313" key="26">
    <source>
        <dbReference type="Proteomes" id="UP000199017"/>
    </source>
</evidence>
<comment type="catalytic activity">
    <reaction evidence="19">
        <text>a 5'-end 2'-deoxyribose-2'-deoxyribonucleotide-DNA = (2E,4S)-4-hydroxypenten-2-al-5-phosphate + a 5'-end 5'-phospho-2'-deoxyribonucleoside-DNA + H(+)</text>
        <dbReference type="Rhea" id="RHEA:76255"/>
        <dbReference type="Rhea" id="RHEA-COMP:13180"/>
        <dbReference type="Rhea" id="RHEA-COMP:18657"/>
        <dbReference type="ChEBI" id="CHEBI:15378"/>
        <dbReference type="ChEBI" id="CHEBI:136412"/>
        <dbReference type="ChEBI" id="CHEBI:195194"/>
        <dbReference type="ChEBI" id="CHEBI:195195"/>
    </reaction>
</comment>
<dbReference type="Pfam" id="PF02811">
    <property type="entry name" value="PHP"/>
    <property type="match status" value="1"/>
</dbReference>
<dbReference type="InterPro" id="IPR003141">
    <property type="entry name" value="Pol/His_phosphatase_N"/>
</dbReference>
<dbReference type="Pfam" id="PF14791">
    <property type="entry name" value="DNA_pol_B_thumb"/>
    <property type="match status" value="1"/>
</dbReference>
<dbReference type="InterPro" id="IPR027421">
    <property type="entry name" value="DNA_pol_lamdba_lyase_dom_sf"/>
</dbReference>
<evidence type="ECO:0000313" key="25">
    <source>
        <dbReference type="EMBL" id="SDH75604.1"/>
    </source>
</evidence>
<evidence type="ECO:0000259" key="24">
    <source>
        <dbReference type="SMART" id="SM00483"/>
    </source>
</evidence>
<sequence length="578" mass="65278">MNKKELIKELERIAVYLEIKGENSFKVSAYRKAAQALEQDERSLKEIGDPAELTGIGKGTAAIIKELRETGKAEVLETLKKEVPAGLVPLLKLPGLGGKKLAKLYQELNVTDAAALKKACEEKQVQKLAGFGAKTEEKIIEALNEAGARPERLPISFMLDAAKKLEAELNSLSKVKRFARAGSLRRMEETIKDLDYILSVEDSDAVRKQLTEMGIVSEVMADGQSKVSVELNFEYSIQADFRLVEEKAFATTLHHFTGSKEHNVMMRQLAKAQGEKVSEYGVEDQETGELSTFETEEDFYRHFGLNYIPPEARLGRDETDIFKQPYDTVLKTDIRGDLHMHTTWSDGAVSIEEMAEEGRKRGYEWMAITDHSKFLQIAHGLDEERVLRQIDEIRRVNAKFDDIELLAGIEMDIRPDAMLDLEEKVLQKLDVVIASIHSSFSQTEDKIMKRIEAALNSPYVNIIAHPTGRLIGRRKGYKVNVEKLLKRAAETDTAIELNANPNRLDLASDWLRKAKEYDTMVSINTDAHHPEMLDHMEIGTGIARKALLTKDQIINTRNYDSLVSFFNNKRKNTAEERG</sequence>
<dbReference type="NCBIfam" id="NF006375">
    <property type="entry name" value="PRK08609.1"/>
    <property type="match status" value="1"/>
</dbReference>
<dbReference type="GO" id="GO:0140078">
    <property type="term" value="F:class I DNA-(apurinic or apyrimidinic site) endonuclease activity"/>
    <property type="evidence" value="ECO:0007669"/>
    <property type="project" value="UniProtKB-EC"/>
</dbReference>
<dbReference type="Gene3D" id="1.10.150.110">
    <property type="entry name" value="DNA polymerase beta, N-terminal domain-like"/>
    <property type="match status" value="1"/>
</dbReference>
<evidence type="ECO:0000256" key="2">
    <source>
        <dbReference type="ARBA" id="ARBA00004496"/>
    </source>
</evidence>
<dbReference type="Proteomes" id="UP000199017">
    <property type="component" value="Unassembled WGS sequence"/>
</dbReference>
<dbReference type="InterPro" id="IPR047967">
    <property type="entry name" value="PolX_PHP"/>
</dbReference>
<dbReference type="Gene3D" id="3.30.460.10">
    <property type="entry name" value="Beta Polymerase, domain 2"/>
    <property type="match status" value="1"/>
</dbReference>
<keyword evidence="7" id="KW-0237">DNA synthesis</keyword>
<evidence type="ECO:0000256" key="14">
    <source>
        <dbReference type="ARBA" id="ARBA00023053"/>
    </source>
</evidence>
<dbReference type="EC" id="4.2.99.18" evidence="4"/>
<evidence type="ECO:0000256" key="19">
    <source>
        <dbReference type="ARBA" id="ARBA00044678"/>
    </source>
</evidence>
<evidence type="ECO:0000256" key="16">
    <source>
        <dbReference type="ARBA" id="ARBA00035717"/>
    </source>
</evidence>
<dbReference type="InterPro" id="IPR022311">
    <property type="entry name" value="PolX-like"/>
</dbReference>
<comment type="cofactor">
    <cofactor evidence="1">
        <name>Mg(2+)</name>
        <dbReference type="ChEBI" id="CHEBI:18420"/>
    </cofactor>
</comment>
<evidence type="ECO:0000256" key="15">
    <source>
        <dbReference type="ARBA" id="ARBA00023204"/>
    </source>
</evidence>
<dbReference type="InterPro" id="IPR002054">
    <property type="entry name" value="DNA-dir_DNA_pol_X"/>
</dbReference>
<comment type="subcellular location">
    <subcellularLocation>
        <location evidence="2">Cytoplasm</location>
    </subcellularLocation>
</comment>
<dbReference type="PRINTS" id="PR00870">
    <property type="entry name" value="DNAPOLXBETA"/>
</dbReference>
<keyword evidence="6" id="KW-0488">Methylation</keyword>
<proteinExistence type="predicted"/>
<keyword evidence="13" id="KW-0239">DNA-directed DNA polymerase</keyword>
<dbReference type="Gene3D" id="3.20.20.140">
    <property type="entry name" value="Metal-dependent hydrolases"/>
    <property type="match status" value="1"/>
</dbReference>
<keyword evidence="9" id="KW-0548">Nucleotidyltransferase</keyword>
<evidence type="ECO:0000259" key="23">
    <source>
        <dbReference type="SMART" id="SM00481"/>
    </source>
</evidence>
<feature type="domain" description="Helix-hairpin-helix DNA-binding motif class 1" evidence="22">
    <location>
        <begin position="123"/>
        <end position="142"/>
    </location>
</feature>
<keyword evidence="12" id="KW-0832">Ubl conjugation</keyword>
<dbReference type="Gene3D" id="1.10.150.20">
    <property type="entry name" value="5' to 3' exonuclease, C-terminal subdomain"/>
    <property type="match status" value="1"/>
</dbReference>
<feature type="domain" description="Helix-hairpin-helix DNA-binding motif class 1" evidence="22">
    <location>
        <begin position="88"/>
        <end position="107"/>
    </location>
</feature>
<evidence type="ECO:0000256" key="3">
    <source>
        <dbReference type="ARBA" id="ARBA00012417"/>
    </source>
</evidence>
<dbReference type="SMART" id="SM00483">
    <property type="entry name" value="POLXc"/>
    <property type="match status" value="1"/>
</dbReference>
<dbReference type="InterPro" id="IPR002008">
    <property type="entry name" value="DNA_pol_X_beta-like"/>
</dbReference>
<dbReference type="SMART" id="SM00278">
    <property type="entry name" value="HhH1"/>
    <property type="match status" value="2"/>
</dbReference>
<protein>
    <recommendedName>
        <fullName evidence="5">DNA polymerase beta</fullName>
        <ecNumber evidence="3">2.7.7.7</ecNumber>
        <ecNumber evidence="4">4.2.99.18</ecNumber>
    </recommendedName>
    <alternativeName>
        <fullName evidence="16">5'-deoxyribose-phosphate lyase</fullName>
    </alternativeName>
    <alternativeName>
        <fullName evidence="17">AP lyase</fullName>
    </alternativeName>
</protein>
<keyword evidence="26" id="KW-1185">Reference proteome</keyword>
<dbReference type="InterPro" id="IPR050243">
    <property type="entry name" value="PHP_phosphatase"/>
</dbReference>
<dbReference type="GO" id="GO:0042578">
    <property type="term" value="F:phosphoric ester hydrolase activity"/>
    <property type="evidence" value="ECO:0007669"/>
    <property type="project" value="TreeGrafter"/>
</dbReference>
<evidence type="ECO:0000256" key="20">
    <source>
        <dbReference type="ARBA" id="ARBA00045548"/>
    </source>
</evidence>
<dbReference type="SUPFAM" id="SSF47802">
    <property type="entry name" value="DNA polymerase beta, N-terminal domain-like"/>
    <property type="match status" value="1"/>
</dbReference>
<evidence type="ECO:0000256" key="9">
    <source>
        <dbReference type="ARBA" id="ARBA00022695"/>
    </source>
</evidence>
<keyword evidence="14" id="KW-0915">Sodium</keyword>
<dbReference type="GO" id="GO:0005829">
    <property type="term" value="C:cytosol"/>
    <property type="evidence" value="ECO:0007669"/>
    <property type="project" value="TreeGrafter"/>
</dbReference>